<dbReference type="Gramene" id="Pp3c8_9420V3.1">
    <property type="protein sequence ID" value="Pp3c8_9420V3.1"/>
    <property type="gene ID" value="Pp3c8_9420"/>
</dbReference>
<reference evidence="1 3" key="1">
    <citation type="journal article" date="2008" name="Science">
        <title>The Physcomitrella genome reveals evolutionary insights into the conquest of land by plants.</title>
        <authorList>
            <person name="Rensing S."/>
            <person name="Lang D."/>
            <person name="Zimmer A."/>
            <person name="Terry A."/>
            <person name="Salamov A."/>
            <person name="Shapiro H."/>
            <person name="Nishiyama T."/>
            <person name="Perroud P.-F."/>
            <person name="Lindquist E."/>
            <person name="Kamisugi Y."/>
            <person name="Tanahashi T."/>
            <person name="Sakakibara K."/>
            <person name="Fujita T."/>
            <person name="Oishi K."/>
            <person name="Shin-I T."/>
            <person name="Kuroki Y."/>
            <person name="Toyoda A."/>
            <person name="Suzuki Y."/>
            <person name="Hashimoto A."/>
            <person name="Yamaguchi K."/>
            <person name="Sugano A."/>
            <person name="Kohara Y."/>
            <person name="Fujiyama A."/>
            <person name="Anterola A."/>
            <person name="Aoki S."/>
            <person name="Ashton N."/>
            <person name="Barbazuk W.B."/>
            <person name="Barker E."/>
            <person name="Bennetzen J."/>
            <person name="Bezanilla M."/>
            <person name="Blankenship R."/>
            <person name="Cho S.H."/>
            <person name="Dutcher S."/>
            <person name="Estelle M."/>
            <person name="Fawcett J.A."/>
            <person name="Gundlach H."/>
            <person name="Hanada K."/>
            <person name="Heyl A."/>
            <person name="Hicks K.A."/>
            <person name="Hugh J."/>
            <person name="Lohr M."/>
            <person name="Mayer K."/>
            <person name="Melkozernov A."/>
            <person name="Murata T."/>
            <person name="Nelson D."/>
            <person name="Pils B."/>
            <person name="Prigge M."/>
            <person name="Reiss B."/>
            <person name="Renner T."/>
            <person name="Rombauts S."/>
            <person name="Rushton P."/>
            <person name="Sanderfoot A."/>
            <person name="Schween G."/>
            <person name="Shiu S.-H."/>
            <person name="Stueber K."/>
            <person name="Theodoulou F.L."/>
            <person name="Tu H."/>
            <person name="Van de Peer Y."/>
            <person name="Verrier P.J."/>
            <person name="Waters E."/>
            <person name="Wood A."/>
            <person name="Yang L."/>
            <person name="Cove D."/>
            <person name="Cuming A."/>
            <person name="Hasebe M."/>
            <person name="Lucas S."/>
            <person name="Mishler D.B."/>
            <person name="Reski R."/>
            <person name="Grigoriev I."/>
            <person name="Quatrano R.S."/>
            <person name="Boore J.L."/>
        </authorList>
    </citation>
    <scope>NUCLEOTIDE SEQUENCE [LARGE SCALE GENOMIC DNA]</scope>
    <source>
        <strain evidence="2 3">cv. Gransden 2004</strain>
    </source>
</reference>
<dbReference type="EMBL" id="ABEU02000008">
    <property type="protein sequence ID" value="PNR49437.1"/>
    <property type="molecule type" value="Genomic_DNA"/>
</dbReference>
<name>A0A2K1K6N9_PHYPA</name>
<sequence>MEFCFELMMKGNYKLMRTQILLKIQILENQLLTKLQIQEDKPTKKNSNNMSCIKVANNLVIHSRTKHIELQHHYTRKKIH</sequence>
<protein>
    <submittedName>
        <fullName evidence="1 2">Uncharacterized protein</fullName>
    </submittedName>
</protein>
<dbReference type="AlphaFoldDB" id="A0A2K1K6N9"/>
<organism evidence="1">
    <name type="scientific">Physcomitrium patens</name>
    <name type="common">Spreading-leaved earth moss</name>
    <name type="synonym">Physcomitrella patens</name>
    <dbReference type="NCBI Taxonomy" id="3218"/>
    <lineage>
        <taxon>Eukaryota</taxon>
        <taxon>Viridiplantae</taxon>
        <taxon>Streptophyta</taxon>
        <taxon>Embryophyta</taxon>
        <taxon>Bryophyta</taxon>
        <taxon>Bryophytina</taxon>
        <taxon>Bryopsida</taxon>
        <taxon>Funariidae</taxon>
        <taxon>Funariales</taxon>
        <taxon>Funariaceae</taxon>
        <taxon>Physcomitrium</taxon>
    </lineage>
</organism>
<reference evidence="1 3" key="2">
    <citation type="journal article" date="2018" name="Plant J.">
        <title>The Physcomitrella patens chromosome-scale assembly reveals moss genome structure and evolution.</title>
        <authorList>
            <person name="Lang D."/>
            <person name="Ullrich K.K."/>
            <person name="Murat F."/>
            <person name="Fuchs J."/>
            <person name="Jenkins J."/>
            <person name="Haas F.B."/>
            <person name="Piednoel M."/>
            <person name="Gundlach H."/>
            <person name="Van Bel M."/>
            <person name="Meyberg R."/>
            <person name="Vives C."/>
            <person name="Morata J."/>
            <person name="Symeonidi A."/>
            <person name="Hiss M."/>
            <person name="Muchero W."/>
            <person name="Kamisugi Y."/>
            <person name="Saleh O."/>
            <person name="Blanc G."/>
            <person name="Decker E.L."/>
            <person name="van Gessel N."/>
            <person name="Grimwood J."/>
            <person name="Hayes R.D."/>
            <person name="Graham S.W."/>
            <person name="Gunter L.E."/>
            <person name="McDaniel S.F."/>
            <person name="Hoernstein S.N.W."/>
            <person name="Larsson A."/>
            <person name="Li F.W."/>
            <person name="Perroud P.F."/>
            <person name="Phillips J."/>
            <person name="Ranjan P."/>
            <person name="Rokshar D.S."/>
            <person name="Rothfels C.J."/>
            <person name="Schneider L."/>
            <person name="Shu S."/>
            <person name="Stevenson D.W."/>
            <person name="Thummler F."/>
            <person name="Tillich M."/>
            <person name="Villarreal Aguilar J.C."/>
            <person name="Widiez T."/>
            <person name="Wong G.K."/>
            <person name="Wymore A."/>
            <person name="Zhang Y."/>
            <person name="Zimmer A.D."/>
            <person name="Quatrano R.S."/>
            <person name="Mayer K.F.X."/>
            <person name="Goodstein D."/>
            <person name="Casacuberta J.M."/>
            <person name="Vandepoele K."/>
            <person name="Reski R."/>
            <person name="Cuming A.C."/>
            <person name="Tuskan G.A."/>
            <person name="Maumus F."/>
            <person name="Salse J."/>
            <person name="Schmutz J."/>
            <person name="Rensing S.A."/>
        </authorList>
    </citation>
    <scope>NUCLEOTIDE SEQUENCE [LARGE SCALE GENOMIC DNA]</scope>
    <source>
        <strain evidence="2 3">cv. Gransden 2004</strain>
    </source>
</reference>
<accession>A0A2K1K6N9</accession>
<gene>
    <name evidence="1" type="ORF">PHYPA_011333</name>
</gene>
<keyword evidence="3" id="KW-1185">Reference proteome</keyword>
<reference evidence="2" key="3">
    <citation type="submission" date="2020-12" db="UniProtKB">
        <authorList>
            <consortium name="EnsemblPlants"/>
        </authorList>
    </citation>
    <scope>IDENTIFICATION</scope>
</reference>
<dbReference type="InParanoid" id="A0A2K1K6N9"/>
<evidence type="ECO:0000313" key="3">
    <source>
        <dbReference type="Proteomes" id="UP000006727"/>
    </source>
</evidence>
<dbReference type="EnsemblPlants" id="Pp3c8_9420V3.1">
    <property type="protein sequence ID" value="Pp3c8_9420V3.1"/>
    <property type="gene ID" value="Pp3c8_9420"/>
</dbReference>
<proteinExistence type="predicted"/>
<evidence type="ECO:0000313" key="1">
    <source>
        <dbReference type="EMBL" id="PNR49437.1"/>
    </source>
</evidence>
<evidence type="ECO:0000313" key="2">
    <source>
        <dbReference type="EnsemblPlants" id="Pp3c8_9420V3.1"/>
    </source>
</evidence>
<dbReference type="Proteomes" id="UP000006727">
    <property type="component" value="Chromosome 8"/>
</dbReference>